<dbReference type="AlphaFoldDB" id="A0A1F6CNN1"/>
<organism evidence="1 2">
    <name type="scientific">Candidatus Kaiserbacteria bacterium RIFCSPHIGHO2_01_FULL_54_36b</name>
    <dbReference type="NCBI Taxonomy" id="1798483"/>
    <lineage>
        <taxon>Bacteria</taxon>
        <taxon>Candidatus Kaiseribacteriota</taxon>
    </lineage>
</organism>
<evidence type="ECO:0000313" key="2">
    <source>
        <dbReference type="Proteomes" id="UP000176445"/>
    </source>
</evidence>
<dbReference type="Proteomes" id="UP000176445">
    <property type="component" value="Unassembled WGS sequence"/>
</dbReference>
<dbReference type="InterPro" id="IPR021829">
    <property type="entry name" value="DUF3419"/>
</dbReference>
<sequence>MKKTSINYSQCWEDADVLFESLGTARGGPALSITSGGDNTFALLLGGADSVVSIDSNPAQNYLLELKCAAISGLTYPEYLEFLGVTPSKRRLALYDSVRPHLSAPSAGWWSRQSSLLEHGVIHCGRFERFNRRFRRHVLPLVHSRRTIREFLAQTALEAQRSFYRERWNSLRWRLLFRVVCSRFVLERFARQPGIFAHTKRERIGQEYLHRVEEHFLRVPLADNHFMHYLLTGGYSTPMPEYLTERGHAHLRGRGKEGLRVVNADIQTYLSGVPDGTFLAYNLSDVFEALSLAESARLWREIVRSAKNGARIVLWSNLVERPCPENLTACVYEEALSAAERAKDRVFFYESVHVYTIHK</sequence>
<comment type="caution">
    <text evidence="1">The sequence shown here is derived from an EMBL/GenBank/DDBJ whole genome shotgun (WGS) entry which is preliminary data.</text>
</comment>
<accession>A0A1F6CNN1</accession>
<dbReference type="Gene3D" id="3.40.50.150">
    <property type="entry name" value="Vaccinia Virus protein VP39"/>
    <property type="match status" value="1"/>
</dbReference>
<proteinExistence type="predicted"/>
<dbReference type="PANTHER" id="PTHR47473:SF1">
    <property type="entry name" value="METHYLTRANSFERASE DOMAIN-CONTAINING PROTEIN"/>
    <property type="match status" value="1"/>
</dbReference>
<gene>
    <name evidence="1" type="ORF">A2704_06465</name>
</gene>
<protein>
    <recommendedName>
        <fullName evidence="3">S-adenosylmethionine--diacylglycerol 3-amino-3-carboxypropyl transferase</fullName>
    </recommendedName>
</protein>
<name>A0A1F6CNN1_9BACT</name>
<reference evidence="1 2" key="1">
    <citation type="journal article" date="2016" name="Nat. Commun.">
        <title>Thousands of microbial genomes shed light on interconnected biogeochemical processes in an aquifer system.</title>
        <authorList>
            <person name="Anantharaman K."/>
            <person name="Brown C.T."/>
            <person name="Hug L.A."/>
            <person name="Sharon I."/>
            <person name="Castelle C.J."/>
            <person name="Probst A.J."/>
            <person name="Thomas B.C."/>
            <person name="Singh A."/>
            <person name="Wilkins M.J."/>
            <person name="Karaoz U."/>
            <person name="Brodie E.L."/>
            <person name="Williams K.H."/>
            <person name="Hubbard S.S."/>
            <person name="Banfield J.F."/>
        </authorList>
    </citation>
    <scope>NUCLEOTIDE SEQUENCE [LARGE SCALE GENOMIC DNA]</scope>
</reference>
<dbReference type="PANTHER" id="PTHR47473">
    <property type="entry name" value="BTA1P"/>
    <property type="match status" value="1"/>
</dbReference>
<evidence type="ECO:0000313" key="1">
    <source>
        <dbReference type="EMBL" id="OGG50813.1"/>
    </source>
</evidence>
<dbReference type="Pfam" id="PF11899">
    <property type="entry name" value="DUF3419"/>
    <property type="match status" value="1"/>
</dbReference>
<dbReference type="EMBL" id="MFKW01000043">
    <property type="protein sequence ID" value="OGG50813.1"/>
    <property type="molecule type" value="Genomic_DNA"/>
</dbReference>
<evidence type="ECO:0008006" key="3">
    <source>
        <dbReference type="Google" id="ProtNLM"/>
    </source>
</evidence>
<dbReference type="InterPro" id="IPR029063">
    <property type="entry name" value="SAM-dependent_MTases_sf"/>
</dbReference>